<proteinExistence type="predicted"/>
<dbReference type="EMBL" id="CM056810">
    <property type="protein sequence ID" value="KAJ8643734.1"/>
    <property type="molecule type" value="Genomic_DNA"/>
</dbReference>
<reference evidence="1 2" key="1">
    <citation type="journal article" date="2022" name="Hortic Res">
        <title>A haplotype resolved chromosomal level avocado genome allows analysis of novel avocado genes.</title>
        <authorList>
            <person name="Nath O."/>
            <person name="Fletcher S.J."/>
            <person name="Hayward A."/>
            <person name="Shaw L.M."/>
            <person name="Masouleh A.K."/>
            <person name="Furtado A."/>
            <person name="Henry R.J."/>
            <person name="Mitter N."/>
        </authorList>
    </citation>
    <scope>NUCLEOTIDE SEQUENCE [LARGE SCALE GENOMIC DNA]</scope>
    <source>
        <strain evidence="2">cv. Hass</strain>
    </source>
</reference>
<comment type="caution">
    <text evidence="1">The sequence shown here is derived from an EMBL/GenBank/DDBJ whole genome shotgun (WGS) entry which is preliminary data.</text>
</comment>
<dbReference type="Proteomes" id="UP001234297">
    <property type="component" value="Chromosome 2"/>
</dbReference>
<accession>A0ACC2MDF7</accession>
<protein>
    <submittedName>
        <fullName evidence="1">Uncharacterized protein</fullName>
    </submittedName>
</protein>
<gene>
    <name evidence="1" type="ORF">MRB53_005482</name>
</gene>
<organism evidence="1 2">
    <name type="scientific">Persea americana</name>
    <name type="common">Avocado</name>
    <dbReference type="NCBI Taxonomy" id="3435"/>
    <lineage>
        <taxon>Eukaryota</taxon>
        <taxon>Viridiplantae</taxon>
        <taxon>Streptophyta</taxon>
        <taxon>Embryophyta</taxon>
        <taxon>Tracheophyta</taxon>
        <taxon>Spermatophyta</taxon>
        <taxon>Magnoliopsida</taxon>
        <taxon>Magnoliidae</taxon>
        <taxon>Laurales</taxon>
        <taxon>Lauraceae</taxon>
        <taxon>Persea</taxon>
    </lineage>
</organism>
<name>A0ACC2MDF7_PERAE</name>
<sequence length="117" mass="12613">MSSSSSFCSATETQNSGGQRLDTARRSSGFSFHLNRVGGVSSPVTHRAPAFPLCPAKRSSGASSLAMVGFRRRLAHRRRSAASETEKPRTESPPLQEPFFSNLRISVSSPTSVAHYT</sequence>
<evidence type="ECO:0000313" key="2">
    <source>
        <dbReference type="Proteomes" id="UP001234297"/>
    </source>
</evidence>
<keyword evidence="2" id="KW-1185">Reference proteome</keyword>
<evidence type="ECO:0000313" key="1">
    <source>
        <dbReference type="EMBL" id="KAJ8643734.1"/>
    </source>
</evidence>